<organism evidence="2 3">
    <name type="scientific">Sphingobacterium nematocida</name>
    <dbReference type="NCBI Taxonomy" id="1513896"/>
    <lineage>
        <taxon>Bacteria</taxon>
        <taxon>Pseudomonadati</taxon>
        <taxon>Bacteroidota</taxon>
        <taxon>Sphingobacteriia</taxon>
        <taxon>Sphingobacteriales</taxon>
        <taxon>Sphingobacteriaceae</taxon>
        <taxon>Sphingobacterium</taxon>
    </lineage>
</organism>
<feature type="chain" id="PRO_5012662368" evidence="1">
    <location>
        <begin position="19"/>
        <end position="87"/>
    </location>
</feature>
<accession>A0A1T5FJ34</accession>
<name>A0A1T5FJ34_9SPHI</name>
<evidence type="ECO:0000313" key="3">
    <source>
        <dbReference type="Proteomes" id="UP000190150"/>
    </source>
</evidence>
<keyword evidence="1" id="KW-0732">Signal</keyword>
<protein>
    <submittedName>
        <fullName evidence="2">Uncharacterized protein</fullName>
    </submittedName>
</protein>
<proteinExistence type="predicted"/>
<feature type="signal peptide" evidence="1">
    <location>
        <begin position="1"/>
        <end position="18"/>
    </location>
</feature>
<dbReference type="RefSeq" id="WP_079644726.1">
    <property type="nucleotide sequence ID" value="NZ_FUZF01000016.1"/>
</dbReference>
<sequence>MKHITLILLLFASTLTNAQTIKHLSDVGSKDAVANGQAIIYGNFIQRLGFASGGFAQDIRLINIDTKEVFAFRVKPTFKSSKENTCK</sequence>
<dbReference type="AlphaFoldDB" id="A0A1T5FJ34"/>
<gene>
    <name evidence="2" type="ORF">SAMN05660841_03313</name>
</gene>
<evidence type="ECO:0000256" key="1">
    <source>
        <dbReference type="SAM" id="SignalP"/>
    </source>
</evidence>
<reference evidence="3" key="1">
    <citation type="submission" date="2017-02" db="EMBL/GenBank/DDBJ databases">
        <authorList>
            <person name="Varghese N."/>
            <person name="Submissions S."/>
        </authorList>
    </citation>
    <scope>NUCLEOTIDE SEQUENCE [LARGE SCALE GENOMIC DNA]</scope>
    <source>
        <strain evidence="3">DSM 24091</strain>
    </source>
</reference>
<dbReference type="Proteomes" id="UP000190150">
    <property type="component" value="Unassembled WGS sequence"/>
</dbReference>
<dbReference type="EMBL" id="FUZF01000016">
    <property type="protein sequence ID" value="SKB96112.1"/>
    <property type="molecule type" value="Genomic_DNA"/>
</dbReference>
<evidence type="ECO:0000313" key="2">
    <source>
        <dbReference type="EMBL" id="SKB96112.1"/>
    </source>
</evidence>
<keyword evidence="3" id="KW-1185">Reference proteome</keyword>
<dbReference type="OrthoDB" id="1039448at2"/>